<reference evidence="1 2" key="1">
    <citation type="submission" date="2019-07" db="EMBL/GenBank/DDBJ databases">
        <title>De Novo Assembly of kiwifruit Actinidia rufa.</title>
        <authorList>
            <person name="Sugita-Konishi S."/>
            <person name="Sato K."/>
            <person name="Mori E."/>
            <person name="Abe Y."/>
            <person name="Kisaki G."/>
            <person name="Hamano K."/>
            <person name="Suezawa K."/>
            <person name="Otani M."/>
            <person name="Fukuda T."/>
            <person name="Manabe T."/>
            <person name="Gomi K."/>
            <person name="Tabuchi M."/>
            <person name="Akimitsu K."/>
            <person name="Kataoka I."/>
        </authorList>
    </citation>
    <scope>NUCLEOTIDE SEQUENCE [LARGE SCALE GENOMIC DNA]</scope>
    <source>
        <strain evidence="2">cv. Fuchu</strain>
    </source>
</reference>
<dbReference type="PANTHER" id="PTHR11439">
    <property type="entry name" value="GAG-POL-RELATED RETROTRANSPOSON"/>
    <property type="match status" value="1"/>
</dbReference>
<dbReference type="EMBL" id="BJWL01000010">
    <property type="protein sequence ID" value="GFY95562.1"/>
    <property type="molecule type" value="Genomic_DNA"/>
</dbReference>
<dbReference type="OrthoDB" id="1931513at2759"/>
<accession>A0A7J0FA36</accession>
<protein>
    <submittedName>
        <fullName evidence="1">Uncharacterized protein</fullName>
    </submittedName>
</protein>
<dbReference type="AlphaFoldDB" id="A0A7J0FA36"/>
<name>A0A7J0FA36_9ERIC</name>
<evidence type="ECO:0000313" key="1">
    <source>
        <dbReference type="EMBL" id="GFY95562.1"/>
    </source>
</evidence>
<sequence>MDGAKEVNTPFPTTGSLVLHDGSAPADSTKYRSVIGALQYLNLTRPDISFAVNKPSQFMHNPIEIHWTAAKRLLRYLKSTIFHGLFLWKNMPSSLHAYSNADWVVARSSIEVEYRAIASTPLLNSLYVCANPIFHSCEKVSQGLLRVAHVATADQLANALTKPLSRQRLSLLWHKIGVSNGSTILRGRVEAMPSKPSTQAEQIYPYYTS</sequence>
<proteinExistence type="predicted"/>
<gene>
    <name evidence="1" type="ORF">Acr_10g0009470</name>
</gene>
<keyword evidence="2" id="KW-1185">Reference proteome</keyword>
<organism evidence="1 2">
    <name type="scientific">Actinidia rufa</name>
    <dbReference type="NCBI Taxonomy" id="165716"/>
    <lineage>
        <taxon>Eukaryota</taxon>
        <taxon>Viridiplantae</taxon>
        <taxon>Streptophyta</taxon>
        <taxon>Embryophyta</taxon>
        <taxon>Tracheophyta</taxon>
        <taxon>Spermatophyta</taxon>
        <taxon>Magnoliopsida</taxon>
        <taxon>eudicotyledons</taxon>
        <taxon>Gunneridae</taxon>
        <taxon>Pentapetalae</taxon>
        <taxon>asterids</taxon>
        <taxon>Ericales</taxon>
        <taxon>Actinidiaceae</taxon>
        <taxon>Actinidia</taxon>
    </lineage>
</organism>
<evidence type="ECO:0000313" key="2">
    <source>
        <dbReference type="Proteomes" id="UP000585474"/>
    </source>
</evidence>
<dbReference type="PANTHER" id="PTHR11439:SF489">
    <property type="entry name" value="RNA-DIRECTED DNA POLYMERASE"/>
    <property type="match status" value="1"/>
</dbReference>
<dbReference type="Proteomes" id="UP000585474">
    <property type="component" value="Unassembled WGS sequence"/>
</dbReference>
<comment type="caution">
    <text evidence="1">The sequence shown here is derived from an EMBL/GenBank/DDBJ whole genome shotgun (WGS) entry which is preliminary data.</text>
</comment>